<evidence type="ECO:0000313" key="1">
    <source>
        <dbReference type="EMBL" id="QLG62396.1"/>
    </source>
</evidence>
<dbReference type="NCBIfam" id="TIGR00725">
    <property type="entry name" value="TIGR00725 family protein"/>
    <property type="match status" value="1"/>
</dbReference>
<dbReference type="SUPFAM" id="SSF102405">
    <property type="entry name" value="MCP/YpsA-like"/>
    <property type="match status" value="1"/>
</dbReference>
<dbReference type="OrthoDB" id="9570at2157"/>
<dbReference type="InterPro" id="IPR041164">
    <property type="entry name" value="LDcluster4"/>
</dbReference>
<dbReference type="Proteomes" id="UP000509626">
    <property type="component" value="Chromosome"/>
</dbReference>
<organism evidence="1 2">
    <name type="scientific">Halorarum salinum</name>
    <dbReference type="NCBI Taxonomy" id="2743089"/>
    <lineage>
        <taxon>Archaea</taxon>
        <taxon>Methanobacteriati</taxon>
        <taxon>Methanobacteriota</taxon>
        <taxon>Stenosarchaea group</taxon>
        <taxon>Halobacteria</taxon>
        <taxon>Halobacteriales</taxon>
        <taxon>Haloferacaceae</taxon>
        <taxon>Halorarum</taxon>
    </lineage>
</organism>
<gene>
    <name evidence="1" type="ORF">HUG12_11915</name>
</gene>
<dbReference type="RefSeq" id="WP_179268981.1">
    <property type="nucleotide sequence ID" value="NZ_CP058579.1"/>
</dbReference>
<dbReference type="AlphaFoldDB" id="A0A7D5QA69"/>
<name>A0A7D5QA69_9EURY</name>
<dbReference type="GO" id="GO:0005829">
    <property type="term" value="C:cytosol"/>
    <property type="evidence" value="ECO:0007669"/>
    <property type="project" value="TreeGrafter"/>
</dbReference>
<dbReference type="EMBL" id="CP058579">
    <property type="protein sequence ID" value="QLG62396.1"/>
    <property type="molecule type" value="Genomic_DNA"/>
</dbReference>
<sequence>MRVSVVGGGRIGSGTAAVAEELGRLLGERGHTLVCGGRGGVMRASCRGARGAGAETVGILPSTDPTEANEHVSVPVATGLGHARNALVPLNGDAVVAVAGGPGTLSEIGFALVYGRPVAGLATHEVDGVEPCDSPAAAVEHVERAVDER</sequence>
<dbReference type="Pfam" id="PF18306">
    <property type="entry name" value="LDcluster4"/>
    <property type="match status" value="1"/>
</dbReference>
<protein>
    <submittedName>
        <fullName evidence="1">TIGR00725 family protein</fullName>
    </submittedName>
</protein>
<proteinExistence type="predicted"/>
<evidence type="ECO:0000313" key="2">
    <source>
        <dbReference type="Proteomes" id="UP000509626"/>
    </source>
</evidence>
<dbReference type="PANTHER" id="PTHR43393">
    <property type="entry name" value="CYTOKININ RIBOSIDE 5'-MONOPHOSPHATE PHOSPHORIBOHYDROLASE"/>
    <property type="match status" value="1"/>
</dbReference>
<dbReference type="PANTHER" id="PTHR43393:SF3">
    <property type="entry name" value="LYSINE DECARBOXYLASE-LIKE PROTEIN"/>
    <property type="match status" value="1"/>
</dbReference>
<keyword evidence="2" id="KW-1185">Reference proteome</keyword>
<dbReference type="Gene3D" id="3.40.50.450">
    <property type="match status" value="1"/>
</dbReference>
<dbReference type="GeneID" id="56038176"/>
<dbReference type="KEGG" id="halu:HUG12_11915"/>
<accession>A0A7D5QA69</accession>
<dbReference type="InterPro" id="IPR052341">
    <property type="entry name" value="LOG_family_nucleotidases"/>
</dbReference>
<dbReference type="InterPro" id="IPR005268">
    <property type="entry name" value="CHP00725"/>
</dbReference>
<reference evidence="1 2" key="1">
    <citation type="submission" date="2020-06" db="EMBL/GenBank/DDBJ databases">
        <title>NJ-3-1, isolated from saline soil.</title>
        <authorList>
            <person name="Cui H.L."/>
            <person name="Shi X."/>
        </authorList>
    </citation>
    <scope>NUCLEOTIDE SEQUENCE [LARGE SCALE GENOMIC DNA]</scope>
    <source>
        <strain evidence="1 2">NJ-3-1</strain>
    </source>
</reference>